<evidence type="ECO:0000313" key="2">
    <source>
        <dbReference type="EMBL" id="GAX82544.1"/>
    </source>
</evidence>
<gene>
    <name evidence="2" type="ORF">CEUSTIGMA_g9971.t1</name>
</gene>
<organism evidence="2 3">
    <name type="scientific">Chlamydomonas eustigma</name>
    <dbReference type="NCBI Taxonomy" id="1157962"/>
    <lineage>
        <taxon>Eukaryota</taxon>
        <taxon>Viridiplantae</taxon>
        <taxon>Chlorophyta</taxon>
        <taxon>core chlorophytes</taxon>
        <taxon>Chlorophyceae</taxon>
        <taxon>CS clade</taxon>
        <taxon>Chlamydomonadales</taxon>
        <taxon>Chlamydomonadaceae</taxon>
        <taxon>Chlamydomonas</taxon>
    </lineage>
</organism>
<protein>
    <recommendedName>
        <fullName evidence="1">Pherophorin domain-containing protein</fullName>
    </recommendedName>
</protein>
<dbReference type="Proteomes" id="UP000232323">
    <property type="component" value="Unassembled WGS sequence"/>
</dbReference>
<feature type="non-terminal residue" evidence="2">
    <location>
        <position position="210"/>
    </location>
</feature>
<sequence>MPDLLLSSSLSRWYSLMDIFRPTWPHQFFLVVALGLLFSNCSAQVAQAPFTPPPPPAEALTPEIVAELTSFPYCSCLRPSYNCNTNPYELGTPRTSIASPGITDICFTVKYIGCGSTQDPYCCQQIYNHTEKIEFEIDNSCAASIKGSTVNNVSRTTYVITTNPSGLVRITKLNFNNGSGDGSVICLEVTGNTCNTPTSLFLPHDGTSKP</sequence>
<dbReference type="OrthoDB" id="536599at2759"/>
<name>A0A250XHJ3_9CHLO</name>
<dbReference type="InterPro" id="IPR024616">
    <property type="entry name" value="Pherophorin"/>
</dbReference>
<dbReference type="Pfam" id="PF12499">
    <property type="entry name" value="DUF3707"/>
    <property type="match status" value="1"/>
</dbReference>
<accession>A0A250XHJ3</accession>
<dbReference type="EMBL" id="BEGY01000082">
    <property type="protein sequence ID" value="GAX82544.1"/>
    <property type="molecule type" value="Genomic_DNA"/>
</dbReference>
<comment type="caution">
    <text evidence="2">The sequence shown here is derived from an EMBL/GenBank/DDBJ whole genome shotgun (WGS) entry which is preliminary data.</text>
</comment>
<reference evidence="2 3" key="1">
    <citation type="submission" date="2017-08" db="EMBL/GenBank/DDBJ databases">
        <title>Acidophilic green algal genome provides insights into adaptation to an acidic environment.</title>
        <authorList>
            <person name="Hirooka S."/>
            <person name="Hirose Y."/>
            <person name="Kanesaki Y."/>
            <person name="Higuchi S."/>
            <person name="Fujiwara T."/>
            <person name="Onuma R."/>
            <person name="Era A."/>
            <person name="Ohbayashi R."/>
            <person name="Uzuka A."/>
            <person name="Nozaki H."/>
            <person name="Yoshikawa H."/>
            <person name="Miyagishima S.Y."/>
        </authorList>
    </citation>
    <scope>NUCLEOTIDE SEQUENCE [LARGE SCALE GENOMIC DNA]</scope>
    <source>
        <strain evidence="2 3">NIES-2499</strain>
    </source>
</reference>
<proteinExistence type="predicted"/>
<evidence type="ECO:0000259" key="1">
    <source>
        <dbReference type="Pfam" id="PF12499"/>
    </source>
</evidence>
<keyword evidence="3" id="KW-1185">Reference proteome</keyword>
<feature type="domain" description="Pherophorin" evidence="1">
    <location>
        <begin position="71"/>
        <end position="201"/>
    </location>
</feature>
<dbReference type="AlphaFoldDB" id="A0A250XHJ3"/>
<evidence type="ECO:0000313" key="3">
    <source>
        <dbReference type="Proteomes" id="UP000232323"/>
    </source>
</evidence>